<evidence type="ECO:0000313" key="4">
    <source>
        <dbReference type="Proteomes" id="UP000614123"/>
    </source>
</evidence>
<reference evidence="3 4" key="1">
    <citation type="submission" date="2020-12" db="EMBL/GenBank/DDBJ databases">
        <title>Comparative genomic insights into the epidemiology and virulence of plant pathogenic Pseudomonads from Turkey.</title>
        <authorList>
            <person name="Dillon M."/>
            <person name="Ruiz-Bedoya T."/>
            <person name="Bendalovic-Torma C."/>
            <person name="Guttman K.M."/>
            <person name="Kwak H."/>
            <person name="Middleton M.A."/>
            <person name="Wang P.W."/>
            <person name="Horuz S."/>
            <person name="Aysan Y."/>
            <person name="Guttman D.S."/>
        </authorList>
    </citation>
    <scope>NUCLEOTIDE SEQUENCE [LARGE SCALE GENOMIC DNA]</scope>
    <source>
        <strain evidence="3 4">S4_EA_3a</strain>
    </source>
</reference>
<dbReference type="EMBL" id="JAEILD010000281">
    <property type="protein sequence ID" value="MBI6653923.1"/>
    <property type="molecule type" value="Genomic_DNA"/>
</dbReference>
<organism evidence="3 4">
    <name type="scientific">Pseudomonas veronii</name>
    <dbReference type="NCBI Taxonomy" id="76761"/>
    <lineage>
        <taxon>Bacteria</taxon>
        <taxon>Pseudomonadati</taxon>
        <taxon>Pseudomonadota</taxon>
        <taxon>Gammaproteobacteria</taxon>
        <taxon>Pseudomonadales</taxon>
        <taxon>Pseudomonadaceae</taxon>
        <taxon>Pseudomonas</taxon>
    </lineage>
</organism>
<dbReference type="Pfam" id="PF13700">
    <property type="entry name" value="DUF4158"/>
    <property type="match status" value="1"/>
</dbReference>
<dbReference type="Pfam" id="PF01526">
    <property type="entry name" value="DDE_Tnp_Tn3"/>
    <property type="match status" value="1"/>
</dbReference>
<evidence type="ECO:0000259" key="1">
    <source>
        <dbReference type="Pfam" id="PF01526"/>
    </source>
</evidence>
<name>A0ABS0VU80_PSEVE</name>
<dbReference type="RefSeq" id="WP_198718836.1">
    <property type="nucleotide sequence ID" value="NZ_JAEILD010000281.1"/>
</dbReference>
<sequence>MASLERTAYPKLPANLSSKELHQSYSLSESELEWLSRTAKSPVLTIGLAVLLKAFQQLHYFPALEEIPAEIINHVRSCLSYGARIAPRYANPRTLYRHQTAIRQHLQIASFYGSDALKITTKAAHKAVVVLDQRVDVINVLIGELLERGYELPAYSTLNDAAEDAQVALQDKIFNQVVDRAPIDVIYRLRELLDTDFGRRQSDFNTLKQVPKKPSRKHLEILIDHLSWLEGFGDLDAIFEGIVDTKIWFFANQAEKADVSELKDCSLPKRYTLMLALIYLMRVRTRDHLAEMFIRRISTIHKRAKDELEQIQVRQRKKLELLVATLDGVIQILSQEPSDQEAGSLIREYLSPEGNLDQLRQACAEVQATGGSNYLPLLWKHFKSHRSLLFRLSHLLQLEPTTQDRSLIEALQLVQDNENLHREWVDEHVELSFATDRWIKVVRRSPSEGPSTNRRFLEVCVFSHLANELRSGDICVLGSESFADYRKQLLPWDECLARLPEYCEKVGLPNTAKEFVTSLKEQLESTAKQLDDKFPSCRGDVSINEAGDPVLRRVVARDIPPSAISLQTAITQRMPARHVLDIMANIEHWIQFTRHFGPMSGSDPKLKEPAERYLMTIFAMGCNLGSVRKV</sequence>
<proteinExistence type="predicted"/>
<gene>
    <name evidence="3" type="ORF">YA0849_33935</name>
</gene>
<feature type="domain" description="Tn3 transposase DDE" evidence="1">
    <location>
        <begin position="581"/>
        <end position="626"/>
    </location>
</feature>
<dbReference type="InterPro" id="IPR025296">
    <property type="entry name" value="DUF4158"/>
</dbReference>
<feature type="non-terminal residue" evidence="3">
    <location>
        <position position="630"/>
    </location>
</feature>
<dbReference type="InterPro" id="IPR002513">
    <property type="entry name" value="Tn3_Tnp_DDE_dom"/>
</dbReference>
<keyword evidence="4" id="KW-1185">Reference proteome</keyword>
<dbReference type="Proteomes" id="UP000614123">
    <property type="component" value="Unassembled WGS sequence"/>
</dbReference>
<feature type="domain" description="DUF4158" evidence="2">
    <location>
        <begin position="5"/>
        <end position="163"/>
    </location>
</feature>
<protein>
    <submittedName>
        <fullName evidence="3">Tn3 family transposase</fullName>
    </submittedName>
</protein>
<accession>A0ABS0VU80</accession>
<comment type="caution">
    <text evidence="3">The sequence shown here is derived from an EMBL/GenBank/DDBJ whole genome shotgun (WGS) entry which is preliminary data.</text>
</comment>
<evidence type="ECO:0000259" key="2">
    <source>
        <dbReference type="Pfam" id="PF13700"/>
    </source>
</evidence>
<evidence type="ECO:0000313" key="3">
    <source>
        <dbReference type="EMBL" id="MBI6653923.1"/>
    </source>
</evidence>